<keyword evidence="2" id="KW-0813">Transport</keyword>
<reference evidence="8 9" key="1">
    <citation type="journal article" date="2019" name="Appl. Environ. Microbiol.">
        <title>Environmental Evidence and Genomic Insight of Iron-oxidizing Bacteria Preference Towards More Corrosion Resistant Stainless Steel at Higher Salinities.</title>
        <authorList>
            <person name="Garrison C.E."/>
            <person name="Price K.A."/>
            <person name="Field E.K."/>
        </authorList>
    </citation>
    <scope>NUCLEOTIDE SEQUENCE [LARGE SCALE GENOMIC DNA]</scope>
    <source>
        <strain evidence="8 9">P3</strain>
    </source>
</reference>
<dbReference type="GO" id="GO:0015679">
    <property type="term" value="P:plasma membrane copper ion transport"/>
    <property type="evidence" value="ECO:0007669"/>
    <property type="project" value="TreeGrafter"/>
</dbReference>
<dbReference type="InterPro" id="IPR051909">
    <property type="entry name" value="MFP_Cation_Efflux"/>
</dbReference>
<dbReference type="Gene3D" id="2.40.30.170">
    <property type="match status" value="1"/>
</dbReference>
<dbReference type="GO" id="GO:0022857">
    <property type="term" value="F:transmembrane transporter activity"/>
    <property type="evidence" value="ECO:0007669"/>
    <property type="project" value="InterPro"/>
</dbReference>
<gene>
    <name evidence="8" type="ORF">FEF65_08705</name>
</gene>
<dbReference type="GO" id="GO:0060003">
    <property type="term" value="P:copper ion export"/>
    <property type="evidence" value="ECO:0007669"/>
    <property type="project" value="TreeGrafter"/>
</dbReference>
<dbReference type="EMBL" id="VBRY01000007">
    <property type="protein sequence ID" value="TLS67019.1"/>
    <property type="molecule type" value="Genomic_DNA"/>
</dbReference>
<dbReference type="Pfam" id="PF25954">
    <property type="entry name" value="Beta-barrel_RND_2"/>
    <property type="match status" value="1"/>
</dbReference>
<dbReference type="FunFam" id="2.40.420.20:FF:000003">
    <property type="entry name" value="Cation efflux system protein cusB"/>
    <property type="match status" value="1"/>
</dbReference>
<dbReference type="Pfam" id="PF25919">
    <property type="entry name" value="BSH_CusB"/>
    <property type="match status" value="1"/>
</dbReference>
<dbReference type="PANTHER" id="PTHR30097">
    <property type="entry name" value="CATION EFFLUX SYSTEM PROTEIN CUSB"/>
    <property type="match status" value="1"/>
</dbReference>
<dbReference type="Pfam" id="PF25975">
    <property type="entry name" value="CzcB_C"/>
    <property type="match status" value="1"/>
</dbReference>
<sequence>MNKPTVVIMVVVLLSGLAGGYGFSSLQQRQEVQATVVAPVQKKPAYYRNPMNPAITSAVPAKDEMGMDYIPVYADGEGDRSQVAGTVAIDPVTVQNIGVRTVRVTEQVLAKTLRTVGRITYDEERVARLHPKVEGWVEKMFVDKTGEHVKSGDMLLAVYSPQLVSSAEEYVLALNSYDTLKNNPFPDIREGAKRLMQSARQRLELLDLPVHQLRDIERTRKVARALHIHTPVDGTIMNIGVREGSRITPDTELYMVADLSRIWVLVDIYEDDIPWVRVGDMAEMNVAAVAGRSYRGRVNYIYPYLDARTRTLKVRLEFDNADLALKPDMFANITLYADHKEHAVVVPAEAIVRTGTGSQVFLVRAPGKFEPREVTTGIASGGMVQILSGLEPGDEVVASSQFLIDSESKLKEATAKMLEPVAPAPDAGMDMGDVQLDDPGHSGMSMEMPAGQEQAPALKQHSMDSDMNMDGMQMGGGK</sequence>
<keyword evidence="4" id="KW-0406">Ion transport</keyword>
<evidence type="ECO:0000256" key="3">
    <source>
        <dbReference type="ARBA" id="ARBA00022729"/>
    </source>
</evidence>
<feature type="domain" description="CusB-like beta-barrel" evidence="6">
    <location>
        <begin position="262"/>
        <end position="337"/>
    </location>
</feature>
<dbReference type="RefSeq" id="WP_138239410.1">
    <property type="nucleotide sequence ID" value="NZ_VBRY01000007.1"/>
</dbReference>
<comment type="similarity">
    <text evidence="1">Belongs to the membrane fusion protein (MFP) (TC 8.A.1) family.</text>
</comment>
<accession>A0A5R9GQ11</accession>
<evidence type="ECO:0000259" key="7">
    <source>
        <dbReference type="Pfam" id="PF25975"/>
    </source>
</evidence>
<feature type="domain" description="CusB-like barrel-sandwich hybrid" evidence="5">
    <location>
        <begin position="127"/>
        <end position="256"/>
    </location>
</feature>
<dbReference type="AlphaFoldDB" id="A0A5R9GQ11"/>
<dbReference type="Proteomes" id="UP000306585">
    <property type="component" value="Unassembled WGS sequence"/>
</dbReference>
<feature type="domain" description="CzcB-like C-terminal circularly permuted SH3-like" evidence="7">
    <location>
        <begin position="344"/>
        <end position="404"/>
    </location>
</feature>
<evidence type="ECO:0000259" key="5">
    <source>
        <dbReference type="Pfam" id="PF25919"/>
    </source>
</evidence>
<dbReference type="FunFam" id="2.40.30.170:FF:000010">
    <property type="entry name" value="Efflux RND transporter periplasmic adaptor subunit"/>
    <property type="match status" value="1"/>
</dbReference>
<name>A0A5R9GQ11_9PROT</name>
<proteinExistence type="inferred from homology"/>
<dbReference type="InterPro" id="IPR058649">
    <property type="entry name" value="CzcB_C"/>
</dbReference>
<dbReference type="GO" id="GO:0016020">
    <property type="term" value="C:membrane"/>
    <property type="evidence" value="ECO:0007669"/>
    <property type="project" value="InterPro"/>
</dbReference>
<dbReference type="InterPro" id="IPR058792">
    <property type="entry name" value="Beta-barrel_RND_2"/>
</dbReference>
<dbReference type="NCBIfam" id="TIGR01730">
    <property type="entry name" value="RND_mfp"/>
    <property type="match status" value="1"/>
</dbReference>
<dbReference type="SUPFAM" id="SSF111369">
    <property type="entry name" value="HlyD-like secretion proteins"/>
    <property type="match status" value="1"/>
</dbReference>
<evidence type="ECO:0000259" key="6">
    <source>
        <dbReference type="Pfam" id="PF25954"/>
    </source>
</evidence>
<dbReference type="GO" id="GO:0030288">
    <property type="term" value="C:outer membrane-bounded periplasmic space"/>
    <property type="evidence" value="ECO:0007669"/>
    <property type="project" value="TreeGrafter"/>
</dbReference>
<dbReference type="InterPro" id="IPR006143">
    <property type="entry name" value="RND_pump_MFP"/>
</dbReference>
<keyword evidence="3" id="KW-0732">Signal</keyword>
<evidence type="ECO:0000256" key="4">
    <source>
        <dbReference type="ARBA" id="ARBA00023065"/>
    </source>
</evidence>
<evidence type="ECO:0000313" key="8">
    <source>
        <dbReference type="EMBL" id="TLS67019.1"/>
    </source>
</evidence>
<protein>
    <submittedName>
        <fullName evidence="8">Efflux RND transporter periplasmic adaptor subunit</fullName>
    </submittedName>
</protein>
<keyword evidence="9" id="KW-1185">Reference proteome</keyword>
<dbReference type="GO" id="GO:0046914">
    <property type="term" value="F:transition metal ion binding"/>
    <property type="evidence" value="ECO:0007669"/>
    <property type="project" value="TreeGrafter"/>
</dbReference>
<organism evidence="8 9">
    <name type="scientific">Mariprofundus erugo</name>
    <dbReference type="NCBI Taxonomy" id="2528639"/>
    <lineage>
        <taxon>Bacteria</taxon>
        <taxon>Pseudomonadati</taxon>
        <taxon>Pseudomonadota</taxon>
        <taxon>Candidatius Mariprofundia</taxon>
        <taxon>Mariprofundales</taxon>
        <taxon>Mariprofundaceae</taxon>
        <taxon>Mariprofundus</taxon>
    </lineage>
</organism>
<evidence type="ECO:0000313" key="9">
    <source>
        <dbReference type="Proteomes" id="UP000306585"/>
    </source>
</evidence>
<evidence type="ECO:0000256" key="1">
    <source>
        <dbReference type="ARBA" id="ARBA00009477"/>
    </source>
</evidence>
<dbReference type="InterPro" id="IPR058790">
    <property type="entry name" value="BSH_CusB"/>
</dbReference>
<dbReference type="Gene3D" id="2.40.420.20">
    <property type="match status" value="1"/>
</dbReference>
<dbReference type="PANTHER" id="PTHR30097:SF15">
    <property type="entry name" value="CATION EFFLUX SYSTEM PROTEIN CUSB"/>
    <property type="match status" value="1"/>
</dbReference>
<evidence type="ECO:0000256" key="2">
    <source>
        <dbReference type="ARBA" id="ARBA00022448"/>
    </source>
</evidence>
<comment type="caution">
    <text evidence="8">The sequence shown here is derived from an EMBL/GenBank/DDBJ whole genome shotgun (WGS) entry which is preliminary data.</text>
</comment>